<comment type="caution">
    <text evidence="1">The sequence shown here is derived from an EMBL/GenBank/DDBJ whole genome shotgun (WGS) entry which is preliminary data.</text>
</comment>
<dbReference type="EMBL" id="AAXW01000002">
    <property type="protein sequence ID" value="EAZ93236.1"/>
    <property type="molecule type" value="Genomic_DNA"/>
</dbReference>
<organism evidence="1 2">
    <name type="scientific">Crocosphaera chwakensis CCY0110</name>
    <dbReference type="NCBI Taxonomy" id="391612"/>
    <lineage>
        <taxon>Bacteria</taxon>
        <taxon>Bacillati</taxon>
        <taxon>Cyanobacteriota</taxon>
        <taxon>Cyanophyceae</taxon>
        <taxon>Oscillatoriophycideae</taxon>
        <taxon>Chroococcales</taxon>
        <taxon>Aphanothecaceae</taxon>
        <taxon>Crocosphaera</taxon>
        <taxon>Crocosphaera chwakensis</taxon>
    </lineage>
</organism>
<sequence length="33" mass="3752">MVLLGRVRLLWPPHLFITLSVKVAKPASFCLMN</sequence>
<proteinExistence type="predicted"/>
<gene>
    <name evidence="1" type="ORF">CY0110_15612</name>
</gene>
<evidence type="ECO:0000313" key="2">
    <source>
        <dbReference type="Proteomes" id="UP000003781"/>
    </source>
</evidence>
<protein>
    <submittedName>
        <fullName evidence="1">Uncharacterized protein</fullName>
    </submittedName>
</protein>
<dbReference type="Proteomes" id="UP000003781">
    <property type="component" value="Unassembled WGS sequence"/>
</dbReference>
<name>A3IHF4_9CHRO</name>
<accession>A3IHF4</accession>
<dbReference type="AlphaFoldDB" id="A3IHF4"/>
<evidence type="ECO:0000313" key="1">
    <source>
        <dbReference type="EMBL" id="EAZ93236.1"/>
    </source>
</evidence>
<keyword evidence="2" id="KW-1185">Reference proteome</keyword>
<reference evidence="1 2" key="1">
    <citation type="submission" date="2007-03" db="EMBL/GenBank/DDBJ databases">
        <authorList>
            <person name="Stal L."/>
            <person name="Ferriera S."/>
            <person name="Johnson J."/>
            <person name="Kravitz S."/>
            <person name="Beeson K."/>
            <person name="Sutton G."/>
            <person name="Rogers Y.-H."/>
            <person name="Friedman R."/>
            <person name="Frazier M."/>
            <person name="Venter J.C."/>
        </authorList>
    </citation>
    <scope>NUCLEOTIDE SEQUENCE [LARGE SCALE GENOMIC DNA]</scope>
    <source>
        <strain evidence="1 2">CCY0110</strain>
    </source>
</reference>